<gene>
    <name evidence="7" type="primary">betI_2</name>
    <name evidence="7" type="ORF">LMG18101_02997</name>
</gene>
<evidence type="ECO:0000259" key="6">
    <source>
        <dbReference type="PROSITE" id="PS50977"/>
    </source>
</evidence>
<dbReference type="PANTHER" id="PTHR30055">
    <property type="entry name" value="HTH-TYPE TRANSCRIPTIONAL REGULATOR RUTR"/>
    <property type="match status" value="1"/>
</dbReference>
<evidence type="ECO:0000256" key="1">
    <source>
        <dbReference type="ARBA" id="ARBA00022491"/>
    </source>
</evidence>
<protein>
    <submittedName>
        <fullName evidence="7">HTH-type transcriptional regulator BetI</fullName>
    </submittedName>
</protein>
<name>A0ABM9K5V5_9RALS</name>
<feature type="DNA-binding region" description="H-T-H motif" evidence="5">
    <location>
        <begin position="49"/>
        <end position="68"/>
    </location>
</feature>
<dbReference type="SUPFAM" id="SSF46689">
    <property type="entry name" value="Homeodomain-like"/>
    <property type="match status" value="1"/>
</dbReference>
<comment type="caution">
    <text evidence="7">The sequence shown here is derived from an EMBL/GenBank/DDBJ whole genome shotgun (WGS) entry which is preliminary data.</text>
</comment>
<dbReference type="InterPro" id="IPR023772">
    <property type="entry name" value="DNA-bd_HTH_TetR-type_CS"/>
</dbReference>
<proteinExistence type="predicted"/>
<keyword evidence="1" id="KW-0678">Repressor</keyword>
<sequence length="224" mass="24557">MAAPPKTKTKMDQSLVRRQPCQVRSREKVELILEATIEILDKEGLEALTTNRIAEVAGISIGTLYQYFSNKQQVVDELAQRESDYLTTELLAVLTAPDAQSPEARLRQIIRTLLSGFGGRHQVRRIVLEQAIARGHNPLITPGHVSTFLTSAPLRDTDGRRVTLSPIEAFVLTRSVMGAIGSALSHNEQWLASAAFEDSLLALIQGFLHACGNNHQVHAASAKT</sequence>
<evidence type="ECO:0000256" key="3">
    <source>
        <dbReference type="ARBA" id="ARBA00023125"/>
    </source>
</evidence>
<accession>A0ABM9K5V5</accession>
<keyword evidence="2" id="KW-0805">Transcription regulation</keyword>
<dbReference type="InterPro" id="IPR009057">
    <property type="entry name" value="Homeodomain-like_sf"/>
</dbReference>
<dbReference type="EMBL" id="CATZLL010000009">
    <property type="protein sequence ID" value="CAJ0816623.1"/>
    <property type="molecule type" value="Genomic_DNA"/>
</dbReference>
<dbReference type="InterPro" id="IPR050109">
    <property type="entry name" value="HTH-type_TetR-like_transc_reg"/>
</dbReference>
<dbReference type="PROSITE" id="PS50977">
    <property type="entry name" value="HTH_TETR_2"/>
    <property type="match status" value="1"/>
</dbReference>
<evidence type="ECO:0000256" key="4">
    <source>
        <dbReference type="ARBA" id="ARBA00023163"/>
    </source>
</evidence>
<evidence type="ECO:0000313" key="8">
    <source>
        <dbReference type="Proteomes" id="UP001189757"/>
    </source>
</evidence>
<evidence type="ECO:0000256" key="2">
    <source>
        <dbReference type="ARBA" id="ARBA00023015"/>
    </source>
</evidence>
<feature type="domain" description="HTH tetR-type" evidence="6">
    <location>
        <begin position="26"/>
        <end position="86"/>
    </location>
</feature>
<dbReference type="Proteomes" id="UP001189757">
    <property type="component" value="Unassembled WGS sequence"/>
</dbReference>
<organism evidence="7 8">
    <name type="scientific">Ralstonia flaminis</name>
    <dbReference type="NCBI Taxonomy" id="3058597"/>
    <lineage>
        <taxon>Bacteria</taxon>
        <taxon>Pseudomonadati</taxon>
        <taxon>Pseudomonadota</taxon>
        <taxon>Betaproteobacteria</taxon>
        <taxon>Burkholderiales</taxon>
        <taxon>Burkholderiaceae</taxon>
        <taxon>Ralstonia</taxon>
    </lineage>
</organism>
<dbReference type="PRINTS" id="PR00455">
    <property type="entry name" value="HTHTETR"/>
</dbReference>
<dbReference type="PROSITE" id="PS01081">
    <property type="entry name" value="HTH_TETR_1"/>
    <property type="match status" value="1"/>
</dbReference>
<evidence type="ECO:0000256" key="5">
    <source>
        <dbReference type="PROSITE-ProRule" id="PRU00335"/>
    </source>
</evidence>
<dbReference type="InterPro" id="IPR001647">
    <property type="entry name" value="HTH_TetR"/>
</dbReference>
<keyword evidence="4" id="KW-0804">Transcription</keyword>
<dbReference type="Pfam" id="PF00440">
    <property type="entry name" value="TetR_N"/>
    <property type="match status" value="1"/>
</dbReference>
<reference evidence="7 8" key="1">
    <citation type="submission" date="2023-07" db="EMBL/GenBank/DDBJ databases">
        <authorList>
            <person name="Peeters C."/>
        </authorList>
    </citation>
    <scope>NUCLEOTIDE SEQUENCE [LARGE SCALE GENOMIC DNA]</scope>
    <source>
        <strain evidence="7 8">LMG 18101</strain>
    </source>
</reference>
<keyword evidence="8" id="KW-1185">Reference proteome</keyword>
<dbReference type="Gene3D" id="1.10.357.10">
    <property type="entry name" value="Tetracycline Repressor, domain 2"/>
    <property type="match status" value="1"/>
</dbReference>
<evidence type="ECO:0000313" key="7">
    <source>
        <dbReference type="EMBL" id="CAJ0816623.1"/>
    </source>
</evidence>
<dbReference type="PANTHER" id="PTHR30055:SF234">
    <property type="entry name" value="HTH-TYPE TRANSCRIPTIONAL REGULATOR BETI"/>
    <property type="match status" value="1"/>
</dbReference>
<keyword evidence="3 5" id="KW-0238">DNA-binding</keyword>